<organism evidence="2 3">
    <name type="scientific">Devosia nitrariae</name>
    <dbReference type="NCBI Taxonomy" id="2071872"/>
    <lineage>
        <taxon>Bacteria</taxon>
        <taxon>Pseudomonadati</taxon>
        <taxon>Pseudomonadota</taxon>
        <taxon>Alphaproteobacteria</taxon>
        <taxon>Hyphomicrobiales</taxon>
        <taxon>Devosiaceae</taxon>
        <taxon>Devosia</taxon>
    </lineage>
</organism>
<comment type="caution">
    <text evidence="2">The sequence shown here is derived from an EMBL/GenBank/DDBJ whole genome shotgun (WGS) entry which is preliminary data.</text>
</comment>
<dbReference type="EMBL" id="BSNS01000023">
    <property type="protein sequence ID" value="GLQ57232.1"/>
    <property type="molecule type" value="Genomic_DNA"/>
</dbReference>
<gene>
    <name evidence="2" type="ORF">GCM10010862_44910</name>
</gene>
<feature type="transmembrane region" description="Helical" evidence="1">
    <location>
        <begin position="62"/>
        <end position="80"/>
    </location>
</feature>
<protein>
    <submittedName>
        <fullName evidence="2">Uncharacterized protein</fullName>
    </submittedName>
</protein>
<feature type="transmembrane region" description="Helical" evidence="1">
    <location>
        <begin position="92"/>
        <end position="111"/>
    </location>
</feature>
<evidence type="ECO:0000256" key="1">
    <source>
        <dbReference type="SAM" id="Phobius"/>
    </source>
</evidence>
<keyword evidence="3" id="KW-1185">Reference proteome</keyword>
<keyword evidence="1" id="KW-1133">Transmembrane helix</keyword>
<reference evidence="3" key="1">
    <citation type="journal article" date="2019" name="Int. J. Syst. Evol. Microbiol.">
        <title>The Global Catalogue of Microorganisms (GCM) 10K type strain sequencing project: providing services to taxonomists for standard genome sequencing and annotation.</title>
        <authorList>
            <consortium name="The Broad Institute Genomics Platform"/>
            <consortium name="The Broad Institute Genome Sequencing Center for Infectious Disease"/>
            <person name="Wu L."/>
            <person name="Ma J."/>
        </authorList>
    </citation>
    <scope>NUCLEOTIDE SEQUENCE [LARGE SCALE GENOMIC DNA]</scope>
    <source>
        <strain evidence="3">NBRC 112416</strain>
    </source>
</reference>
<name>A0ABQ5WBL8_9HYPH</name>
<sequence>MLNIKLIPFIASGLLALLFILVWLVGWLIIVPVEDVVVSSDATSLELSQSTTRLLTAVDQSVTMITGLIFGLFVLVGFAISRSDRHFSSFNAWDRSAGALFLIFVFLAVYLGHAARIQAVVHLPKPYDEVEAIKLLEVALSANLGRQAFCAGLAAVFAIFLALRAIVDKGGVARDDAIVFPIIVTVHAGGKVAVSPKEALEQGG</sequence>
<evidence type="ECO:0000313" key="2">
    <source>
        <dbReference type="EMBL" id="GLQ57232.1"/>
    </source>
</evidence>
<accession>A0ABQ5WBL8</accession>
<feature type="transmembrane region" description="Helical" evidence="1">
    <location>
        <begin position="7"/>
        <end position="30"/>
    </location>
</feature>
<keyword evidence="1" id="KW-0472">Membrane</keyword>
<dbReference type="RefSeq" id="WP_284342625.1">
    <property type="nucleotide sequence ID" value="NZ_BSNS01000023.1"/>
</dbReference>
<dbReference type="Proteomes" id="UP001156691">
    <property type="component" value="Unassembled WGS sequence"/>
</dbReference>
<evidence type="ECO:0000313" key="3">
    <source>
        <dbReference type="Proteomes" id="UP001156691"/>
    </source>
</evidence>
<feature type="transmembrane region" description="Helical" evidence="1">
    <location>
        <begin position="144"/>
        <end position="167"/>
    </location>
</feature>
<keyword evidence="1" id="KW-0812">Transmembrane</keyword>
<proteinExistence type="predicted"/>